<proteinExistence type="inferred from homology"/>
<dbReference type="Proteomes" id="UP001165444">
    <property type="component" value="Unassembled WGS sequence"/>
</dbReference>
<comment type="similarity">
    <text evidence="1">Belongs to the short-chain dehydrogenases/reductases (SDR) family.</text>
</comment>
<evidence type="ECO:0000313" key="4">
    <source>
        <dbReference type="Proteomes" id="UP001165444"/>
    </source>
</evidence>
<name>A0ABT0C5B2_9BACT</name>
<sequence>MADNYIERKMEELEARKAMPKKPVSNRAGHKRRVFVTGGASGIGKAIVKAFSNEGYRVAFCDRDAEQGKETSKETGALFFPADVSDKEALESCLQQLFDRWGDVDVLINNAGISEFSPLTETTVEEFDRILSINLRPVFVASRYLALHRKQQTFPNPYGRIINLCSTRYLMSEAGTEGYSASKGGIYSLTHALTVSLAEWHITVNSIAPGWIATHDYDQLASQDHLQHPSGRVGRPEDIARMCVFLCQDGNDFINGENIVIDGGMTKKMIYVE</sequence>
<evidence type="ECO:0000256" key="2">
    <source>
        <dbReference type="ARBA" id="ARBA00023002"/>
    </source>
</evidence>
<dbReference type="Gene3D" id="3.40.50.720">
    <property type="entry name" value="NAD(P)-binding Rossmann-like Domain"/>
    <property type="match status" value="1"/>
</dbReference>
<protein>
    <submittedName>
        <fullName evidence="3">SDR family oxidoreductase</fullName>
    </submittedName>
</protein>
<dbReference type="InterPro" id="IPR002347">
    <property type="entry name" value="SDR_fam"/>
</dbReference>
<comment type="caution">
    <text evidence="3">The sequence shown here is derived from an EMBL/GenBank/DDBJ whole genome shotgun (WGS) entry which is preliminary data.</text>
</comment>
<dbReference type="EMBL" id="JAKZMM010000062">
    <property type="protein sequence ID" value="MCJ2382206.1"/>
    <property type="molecule type" value="Genomic_DNA"/>
</dbReference>
<dbReference type="PRINTS" id="PR00081">
    <property type="entry name" value="GDHRDH"/>
</dbReference>
<dbReference type="Pfam" id="PF13561">
    <property type="entry name" value="adh_short_C2"/>
    <property type="match status" value="1"/>
</dbReference>
<evidence type="ECO:0000313" key="3">
    <source>
        <dbReference type="EMBL" id="MCJ2382206.1"/>
    </source>
</evidence>
<dbReference type="PRINTS" id="PR00080">
    <property type="entry name" value="SDRFAMILY"/>
</dbReference>
<keyword evidence="2" id="KW-0560">Oxidoreductase</keyword>
<dbReference type="PANTHER" id="PTHR42760:SF133">
    <property type="entry name" value="3-OXOACYL-[ACYL-CARRIER-PROTEIN] REDUCTASE"/>
    <property type="match status" value="1"/>
</dbReference>
<dbReference type="CDD" id="cd05233">
    <property type="entry name" value="SDR_c"/>
    <property type="match status" value="1"/>
</dbReference>
<dbReference type="SUPFAM" id="SSF51735">
    <property type="entry name" value="NAD(P)-binding Rossmann-fold domains"/>
    <property type="match status" value="1"/>
</dbReference>
<keyword evidence="4" id="KW-1185">Reference proteome</keyword>
<dbReference type="InterPro" id="IPR036291">
    <property type="entry name" value="NAD(P)-bd_dom_sf"/>
</dbReference>
<gene>
    <name evidence="3" type="ORF">MUN53_16585</name>
</gene>
<accession>A0ABT0C5B2</accession>
<dbReference type="PANTHER" id="PTHR42760">
    <property type="entry name" value="SHORT-CHAIN DEHYDROGENASES/REDUCTASES FAMILY MEMBER"/>
    <property type="match status" value="1"/>
</dbReference>
<organism evidence="3 4">
    <name type="scientific">Parabacteroides faecalis</name>
    <dbReference type="NCBI Taxonomy" id="2924040"/>
    <lineage>
        <taxon>Bacteria</taxon>
        <taxon>Pseudomonadati</taxon>
        <taxon>Bacteroidota</taxon>
        <taxon>Bacteroidia</taxon>
        <taxon>Bacteroidales</taxon>
        <taxon>Tannerellaceae</taxon>
        <taxon>Parabacteroides</taxon>
    </lineage>
</organism>
<evidence type="ECO:0000256" key="1">
    <source>
        <dbReference type="ARBA" id="ARBA00006484"/>
    </source>
</evidence>
<reference evidence="3 4" key="1">
    <citation type="submission" date="2022-03" db="EMBL/GenBank/DDBJ databases">
        <title>Parabacteroides sp. nov. isolated from swine feces.</title>
        <authorList>
            <person name="Bak J.E."/>
        </authorList>
    </citation>
    <scope>NUCLEOTIDE SEQUENCE [LARGE SCALE GENOMIC DNA]</scope>
    <source>
        <strain evidence="3 4">AGMB00274</strain>
    </source>
</reference>